<proteinExistence type="predicted"/>
<dbReference type="OrthoDB" id="9801773at2"/>
<gene>
    <name evidence="1" type="ORF">TM5383_01794</name>
</gene>
<dbReference type="Pfam" id="PF04134">
    <property type="entry name" value="DCC1-like"/>
    <property type="match status" value="1"/>
</dbReference>
<evidence type="ECO:0000313" key="1">
    <source>
        <dbReference type="EMBL" id="CUH84583.1"/>
    </source>
</evidence>
<sequence>MTDTPQTRTLYNADCPVCNAEICHYAAYSDARALPLAFEDLNAVDLADWGVTPDQAMRRLHVLHQGQLYVGYDAFLILWDQMPRYRFAARIGRLPMIRPLTRWTYETIAAPLLYGAHKRRMAKRAAKQTAAK</sequence>
<dbReference type="GO" id="GO:0015035">
    <property type="term" value="F:protein-disulfide reductase activity"/>
    <property type="evidence" value="ECO:0007669"/>
    <property type="project" value="InterPro"/>
</dbReference>
<protein>
    <recommendedName>
        <fullName evidence="3">Thiol-disulfide oxidoreductase DCC</fullName>
    </recommendedName>
</protein>
<dbReference type="STRING" id="340021.TM5383_01794"/>
<dbReference type="RefSeq" id="WP_058318673.1">
    <property type="nucleotide sequence ID" value="NZ_CYSF01000007.1"/>
</dbReference>
<evidence type="ECO:0008006" key="3">
    <source>
        <dbReference type="Google" id="ProtNLM"/>
    </source>
</evidence>
<evidence type="ECO:0000313" key="2">
    <source>
        <dbReference type="Proteomes" id="UP000051681"/>
    </source>
</evidence>
<dbReference type="InterPro" id="IPR007263">
    <property type="entry name" value="DCC1-like"/>
</dbReference>
<name>A0A0P1GQE5_9RHOB</name>
<keyword evidence="2" id="KW-1185">Reference proteome</keyword>
<organism evidence="1 2">
    <name type="scientific">Thalassovita mediterranea</name>
    <dbReference type="NCBI Taxonomy" id="340021"/>
    <lineage>
        <taxon>Bacteria</taxon>
        <taxon>Pseudomonadati</taxon>
        <taxon>Pseudomonadota</taxon>
        <taxon>Alphaproteobacteria</taxon>
        <taxon>Rhodobacterales</taxon>
        <taxon>Roseobacteraceae</taxon>
        <taxon>Thalassovita</taxon>
    </lineage>
</organism>
<dbReference type="EMBL" id="CYSF01000007">
    <property type="protein sequence ID" value="CUH84583.1"/>
    <property type="molecule type" value="Genomic_DNA"/>
</dbReference>
<dbReference type="AlphaFoldDB" id="A0A0P1GQE5"/>
<accession>A0A0P1GQE5</accession>
<dbReference type="Proteomes" id="UP000051681">
    <property type="component" value="Unassembled WGS sequence"/>
</dbReference>
<reference evidence="1 2" key="1">
    <citation type="submission" date="2015-09" db="EMBL/GenBank/DDBJ databases">
        <authorList>
            <consortium name="Swine Surveillance"/>
        </authorList>
    </citation>
    <scope>NUCLEOTIDE SEQUENCE [LARGE SCALE GENOMIC DNA]</scope>
    <source>
        <strain evidence="1 2">CECT 8383</strain>
    </source>
</reference>